<keyword evidence="7" id="KW-0677">Repeat</keyword>
<dbReference type="SMART" id="SM00355">
    <property type="entry name" value="ZnF_C2H2"/>
    <property type="match status" value="2"/>
</dbReference>
<dbReference type="PANTHER" id="PTHR24403:SF67">
    <property type="entry name" value="FI01116P-RELATED"/>
    <property type="match status" value="1"/>
</dbReference>
<evidence type="ECO:0000256" key="6">
    <source>
        <dbReference type="ARBA" id="ARBA00022723"/>
    </source>
</evidence>
<keyword evidence="8 12" id="KW-0863">Zinc-finger</keyword>
<dbReference type="SUPFAM" id="SSF57667">
    <property type="entry name" value="beta-beta-alpha zinc fingers"/>
    <property type="match status" value="1"/>
</dbReference>
<dbReference type="EMBL" id="HBUF01599710">
    <property type="protein sequence ID" value="CAG6775751.1"/>
    <property type="molecule type" value="Transcribed_RNA"/>
</dbReference>
<dbReference type="GO" id="GO:0005634">
    <property type="term" value="C:nucleus"/>
    <property type="evidence" value="ECO:0007669"/>
    <property type="project" value="UniProtKB-SubCell"/>
</dbReference>
<dbReference type="PANTHER" id="PTHR24403">
    <property type="entry name" value="ZINC FINGER PROTEIN"/>
    <property type="match status" value="1"/>
</dbReference>
<feature type="domain" description="C2H2-type" evidence="13">
    <location>
        <begin position="80"/>
        <end position="103"/>
    </location>
</feature>
<evidence type="ECO:0000313" key="14">
    <source>
        <dbReference type="EMBL" id="CAG6681576.1"/>
    </source>
</evidence>
<dbReference type="EMBL" id="HBUF01436843">
    <property type="protein sequence ID" value="CAG6742561.1"/>
    <property type="molecule type" value="Transcribed_RNA"/>
</dbReference>
<dbReference type="Gene3D" id="3.30.160.60">
    <property type="entry name" value="Classic Zinc Finger"/>
    <property type="match status" value="1"/>
</dbReference>
<evidence type="ECO:0000256" key="2">
    <source>
        <dbReference type="ARBA" id="ARBA00004123"/>
    </source>
</evidence>
<dbReference type="EMBL" id="HBUF01436844">
    <property type="protein sequence ID" value="CAG6742562.1"/>
    <property type="molecule type" value="Transcribed_RNA"/>
</dbReference>
<sequence length="103" mass="12177">MCENKRNLQFLDVPELVACQHCRLHIPNITDDIVEHSKDCHLANRPSTSYLYACILCSYHTYNRGHMRDHVMKEIGDKPYKCKLCNYSCTQRSNLRSHMLIRH</sequence>
<dbReference type="PROSITE" id="PS50157">
    <property type="entry name" value="ZINC_FINGER_C2H2_2"/>
    <property type="match status" value="1"/>
</dbReference>
<keyword evidence="10" id="KW-0238">DNA-binding</keyword>
<evidence type="ECO:0000259" key="13">
    <source>
        <dbReference type="PROSITE" id="PS50157"/>
    </source>
</evidence>
<evidence type="ECO:0000256" key="12">
    <source>
        <dbReference type="PROSITE-ProRule" id="PRU00042"/>
    </source>
</evidence>
<comment type="subcellular location">
    <subcellularLocation>
        <location evidence="2">Nucleus</location>
    </subcellularLocation>
</comment>
<keyword evidence="5" id="KW-0217">Developmental protein</keyword>
<organism evidence="14">
    <name type="scientific">Cacopsylla melanoneura</name>
    <dbReference type="NCBI Taxonomy" id="428564"/>
    <lineage>
        <taxon>Eukaryota</taxon>
        <taxon>Metazoa</taxon>
        <taxon>Ecdysozoa</taxon>
        <taxon>Arthropoda</taxon>
        <taxon>Hexapoda</taxon>
        <taxon>Insecta</taxon>
        <taxon>Pterygota</taxon>
        <taxon>Neoptera</taxon>
        <taxon>Paraneoptera</taxon>
        <taxon>Hemiptera</taxon>
        <taxon>Sternorrhyncha</taxon>
        <taxon>Psylloidea</taxon>
        <taxon>Psyllidae</taxon>
        <taxon>Psyllinae</taxon>
        <taxon>Cacopsylla</taxon>
    </lineage>
</organism>
<name>A0A8D8T434_9HEMI</name>
<keyword evidence="11" id="KW-0539">Nucleus</keyword>
<keyword evidence="6" id="KW-0479">Metal-binding</keyword>
<evidence type="ECO:0000256" key="1">
    <source>
        <dbReference type="ARBA" id="ARBA00003983"/>
    </source>
</evidence>
<evidence type="ECO:0000256" key="11">
    <source>
        <dbReference type="ARBA" id="ARBA00023242"/>
    </source>
</evidence>
<dbReference type="GO" id="GO:0003677">
    <property type="term" value="F:DNA binding"/>
    <property type="evidence" value="ECO:0007669"/>
    <property type="project" value="UniProtKB-KW"/>
</dbReference>
<dbReference type="EMBL" id="HBUF01095197">
    <property type="protein sequence ID" value="CAG6636672.1"/>
    <property type="molecule type" value="Transcribed_RNA"/>
</dbReference>
<evidence type="ECO:0000256" key="10">
    <source>
        <dbReference type="ARBA" id="ARBA00023125"/>
    </source>
</evidence>
<dbReference type="GO" id="GO:0035282">
    <property type="term" value="P:segmentation"/>
    <property type="evidence" value="ECO:0007669"/>
    <property type="project" value="UniProtKB-KW"/>
</dbReference>
<dbReference type="EMBL" id="HBUF01599709">
    <property type="protein sequence ID" value="CAG6775750.1"/>
    <property type="molecule type" value="Transcribed_RNA"/>
</dbReference>
<evidence type="ECO:0000256" key="8">
    <source>
        <dbReference type="ARBA" id="ARBA00022771"/>
    </source>
</evidence>
<evidence type="ECO:0000256" key="4">
    <source>
        <dbReference type="ARBA" id="ARBA00013638"/>
    </source>
</evidence>
<dbReference type="InterPro" id="IPR013087">
    <property type="entry name" value="Znf_C2H2_type"/>
</dbReference>
<reference evidence="14" key="1">
    <citation type="submission" date="2021-05" db="EMBL/GenBank/DDBJ databases">
        <authorList>
            <person name="Alioto T."/>
            <person name="Alioto T."/>
            <person name="Gomez Garrido J."/>
        </authorList>
    </citation>
    <scope>NUCLEOTIDE SEQUENCE</scope>
</reference>
<dbReference type="InterPro" id="IPR050688">
    <property type="entry name" value="Zinc_finger/UBP_domain"/>
</dbReference>
<comment type="similarity">
    <text evidence="3">Belongs to the hunchback C2H2-type zinc-finger protein family.</text>
</comment>
<proteinExistence type="inferred from homology"/>
<dbReference type="AlphaFoldDB" id="A0A8D8T434"/>
<evidence type="ECO:0000256" key="9">
    <source>
        <dbReference type="ARBA" id="ARBA00022833"/>
    </source>
</evidence>
<evidence type="ECO:0000256" key="5">
    <source>
        <dbReference type="ARBA" id="ARBA00022492"/>
    </source>
</evidence>
<dbReference type="EMBL" id="HBUF01256223">
    <property type="protein sequence ID" value="CAG6681576.1"/>
    <property type="molecule type" value="Transcribed_RNA"/>
</dbReference>
<evidence type="ECO:0000256" key="7">
    <source>
        <dbReference type="ARBA" id="ARBA00022737"/>
    </source>
</evidence>
<keyword evidence="9" id="KW-0862">Zinc</keyword>
<evidence type="ECO:0000256" key="3">
    <source>
        <dbReference type="ARBA" id="ARBA00007746"/>
    </source>
</evidence>
<dbReference type="FunFam" id="3.30.160.60:FF:000123">
    <property type="entry name" value="transcriptional repressor CTCF isoform X1"/>
    <property type="match status" value="1"/>
</dbReference>
<accession>A0A8D8T434</accession>
<dbReference type="EMBL" id="HBUF01256222">
    <property type="protein sequence ID" value="CAG6681575.1"/>
    <property type="molecule type" value="Transcribed_RNA"/>
</dbReference>
<protein>
    <recommendedName>
        <fullName evidence="4">Protein hunchback</fullName>
    </recommendedName>
</protein>
<dbReference type="EMBL" id="HBUF01095196">
    <property type="protein sequence ID" value="CAG6636671.1"/>
    <property type="molecule type" value="Transcribed_RNA"/>
</dbReference>
<dbReference type="InterPro" id="IPR036236">
    <property type="entry name" value="Znf_C2H2_sf"/>
</dbReference>
<comment type="function">
    <text evidence="1">Gap class segmentation protein that controls development of head structures.</text>
</comment>
<keyword evidence="5" id="KW-0302">Gap protein</keyword>
<dbReference type="GO" id="GO:0008270">
    <property type="term" value="F:zinc ion binding"/>
    <property type="evidence" value="ECO:0007669"/>
    <property type="project" value="UniProtKB-KW"/>
</dbReference>
<dbReference type="PROSITE" id="PS00028">
    <property type="entry name" value="ZINC_FINGER_C2H2_1"/>
    <property type="match status" value="1"/>
</dbReference>
<dbReference type="GO" id="GO:0045944">
    <property type="term" value="P:positive regulation of transcription by RNA polymerase II"/>
    <property type="evidence" value="ECO:0007669"/>
    <property type="project" value="TreeGrafter"/>
</dbReference>